<dbReference type="AlphaFoldDB" id="A0A0B6ZI35"/>
<gene>
    <name evidence="1" type="primary">ORF62933</name>
</gene>
<evidence type="ECO:0000313" key="1">
    <source>
        <dbReference type="EMBL" id="CEK67526.1"/>
    </source>
</evidence>
<sequence>MNLETNQGAICITWSNRTDKLAQAVVFGNQCANIRHSCQIRTFLTNQNILDLSKHSCPISTFLTNQYILV</sequence>
<accession>A0A0B6ZI35</accession>
<proteinExistence type="predicted"/>
<reference evidence="1" key="1">
    <citation type="submission" date="2014-12" db="EMBL/GenBank/DDBJ databases">
        <title>Insight into the proteome of Arion vulgaris.</title>
        <authorList>
            <person name="Aradska J."/>
            <person name="Bulat T."/>
            <person name="Smidak R."/>
            <person name="Sarate P."/>
            <person name="Gangsoo J."/>
            <person name="Sialana F."/>
            <person name="Bilban M."/>
            <person name="Lubec G."/>
        </authorList>
    </citation>
    <scope>NUCLEOTIDE SEQUENCE</scope>
    <source>
        <tissue evidence="1">Skin</tissue>
    </source>
</reference>
<protein>
    <submittedName>
        <fullName evidence="1">Uncharacterized protein</fullName>
    </submittedName>
</protein>
<organism evidence="1">
    <name type="scientific">Arion vulgaris</name>
    <dbReference type="NCBI Taxonomy" id="1028688"/>
    <lineage>
        <taxon>Eukaryota</taxon>
        <taxon>Metazoa</taxon>
        <taxon>Spiralia</taxon>
        <taxon>Lophotrochozoa</taxon>
        <taxon>Mollusca</taxon>
        <taxon>Gastropoda</taxon>
        <taxon>Heterobranchia</taxon>
        <taxon>Euthyneura</taxon>
        <taxon>Panpulmonata</taxon>
        <taxon>Eupulmonata</taxon>
        <taxon>Stylommatophora</taxon>
        <taxon>Helicina</taxon>
        <taxon>Arionoidea</taxon>
        <taxon>Arionidae</taxon>
        <taxon>Arion</taxon>
    </lineage>
</organism>
<dbReference type="EMBL" id="HACG01020661">
    <property type="protein sequence ID" value="CEK67526.1"/>
    <property type="molecule type" value="Transcribed_RNA"/>
</dbReference>
<name>A0A0B6ZI35_9EUPU</name>